<reference evidence="1 2" key="1">
    <citation type="journal article" date="2023" name="Genes (Basel)">
        <title>Chromosome-Level Genome Assembly and Circadian Gene Repertoire of the Patagonia Blennie Eleginops maclovinus-The Closest Ancestral Proxy of Antarctic Cryonotothenioids.</title>
        <authorList>
            <person name="Cheng C.C."/>
            <person name="Rivera-Colon A.G."/>
            <person name="Minhas B.F."/>
            <person name="Wilson L."/>
            <person name="Rayamajhi N."/>
            <person name="Vargas-Chacoff L."/>
            <person name="Catchen J.M."/>
        </authorList>
    </citation>
    <scope>NUCLEOTIDE SEQUENCE [LARGE SCALE GENOMIC DNA]</scope>
    <source>
        <strain evidence="1">JMC-PN-2008</strain>
    </source>
</reference>
<accession>A0AAN7XGT2</accession>
<name>A0AAN7XGT2_ELEMC</name>
<protein>
    <submittedName>
        <fullName evidence="1">Uncharacterized protein</fullName>
    </submittedName>
</protein>
<gene>
    <name evidence="1" type="ORF">PBY51_021455</name>
</gene>
<proteinExistence type="predicted"/>
<evidence type="ECO:0000313" key="1">
    <source>
        <dbReference type="EMBL" id="KAK5859939.1"/>
    </source>
</evidence>
<dbReference type="Proteomes" id="UP001346869">
    <property type="component" value="Unassembled WGS sequence"/>
</dbReference>
<comment type="caution">
    <text evidence="1">The sequence shown here is derived from an EMBL/GenBank/DDBJ whole genome shotgun (WGS) entry which is preliminary data.</text>
</comment>
<evidence type="ECO:0000313" key="2">
    <source>
        <dbReference type="Proteomes" id="UP001346869"/>
    </source>
</evidence>
<reference evidence="1 2" key="2">
    <citation type="journal article" date="2023" name="Mol. Biol. Evol.">
        <title>Genomics of Secondarily Temperate Adaptation in the Only Non-Antarctic Icefish.</title>
        <authorList>
            <person name="Rivera-Colon A.G."/>
            <person name="Rayamajhi N."/>
            <person name="Minhas B.F."/>
            <person name="Madrigal G."/>
            <person name="Bilyk K.T."/>
            <person name="Yoon V."/>
            <person name="Hune M."/>
            <person name="Gregory S."/>
            <person name="Cheng C.H.C."/>
            <person name="Catchen J.M."/>
        </authorList>
    </citation>
    <scope>NUCLEOTIDE SEQUENCE [LARGE SCALE GENOMIC DNA]</scope>
    <source>
        <strain evidence="1">JMC-PN-2008</strain>
    </source>
</reference>
<dbReference type="EMBL" id="JAUZQC010000014">
    <property type="protein sequence ID" value="KAK5859939.1"/>
    <property type="molecule type" value="Genomic_DNA"/>
</dbReference>
<sequence length="98" mass="10675">MGQQGSKSPIEARVIFQRVGTVDTYQRIDECCATASIVRIQKKVTSQSACPDTSPLAMEKSTAHSWSQTRGDTGGLVYVMDNPTGGVWVKPGEKWART</sequence>
<dbReference type="AlphaFoldDB" id="A0AAN7XGT2"/>
<organism evidence="1 2">
    <name type="scientific">Eleginops maclovinus</name>
    <name type="common">Patagonian blennie</name>
    <name type="synonym">Eleginus maclovinus</name>
    <dbReference type="NCBI Taxonomy" id="56733"/>
    <lineage>
        <taxon>Eukaryota</taxon>
        <taxon>Metazoa</taxon>
        <taxon>Chordata</taxon>
        <taxon>Craniata</taxon>
        <taxon>Vertebrata</taxon>
        <taxon>Euteleostomi</taxon>
        <taxon>Actinopterygii</taxon>
        <taxon>Neopterygii</taxon>
        <taxon>Teleostei</taxon>
        <taxon>Neoteleostei</taxon>
        <taxon>Acanthomorphata</taxon>
        <taxon>Eupercaria</taxon>
        <taxon>Perciformes</taxon>
        <taxon>Notothenioidei</taxon>
        <taxon>Eleginopidae</taxon>
        <taxon>Eleginops</taxon>
    </lineage>
</organism>
<keyword evidence="2" id="KW-1185">Reference proteome</keyword>